<feature type="domain" description="MCM C-terminal AAA(+) ATPase" evidence="28">
    <location>
        <begin position="1753"/>
        <end position="1959"/>
    </location>
</feature>
<dbReference type="Gene3D" id="3.30.1640.10">
    <property type="entry name" value="mini-chromosome maintenance (MCM) complex, chain A, domain 1"/>
    <property type="match status" value="1"/>
</dbReference>
<protein>
    <recommendedName>
        <fullName evidence="7">DNA replication licensing factor MCM2</fullName>
        <ecNumber evidence="6">3.6.4.12</ecNumber>
    </recommendedName>
    <alternativeName>
        <fullName evidence="25">DNA replication licensing factor mcm2</fullName>
    </alternativeName>
</protein>
<dbReference type="PANTHER" id="PTHR48020">
    <property type="entry name" value="PROTON MYO-INOSITOL COTRANSPORTER"/>
    <property type="match status" value="1"/>
</dbReference>
<dbReference type="GO" id="GO:0005524">
    <property type="term" value="F:ATP binding"/>
    <property type="evidence" value="ECO:0007669"/>
    <property type="project" value="UniProtKB-KW"/>
</dbReference>
<dbReference type="GO" id="GO:0042555">
    <property type="term" value="C:MCM complex"/>
    <property type="evidence" value="ECO:0007669"/>
    <property type="project" value="InterPro"/>
</dbReference>
<evidence type="ECO:0000256" key="3">
    <source>
        <dbReference type="ARBA" id="ARBA00004286"/>
    </source>
</evidence>
<evidence type="ECO:0000256" key="24">
    <source>
        <dbReference type="ARBA" id="ARBA00048432"/>
    </source>
</evidence>
<feature type="transmembrane region" description="Helical" evidence="27">
    <location>
        <begin position="51"/>
        <end position="72"/>
    </location>
</feature>
<evidence type="ECO:0000256" key="27">
    <source>
        <dbReference type="SAM" id="Phobius"/>
    </source>
</evidence>
<dbReference type="InterPro" id="IPR027925">
    <property type="entry name" value="MCM_N"/>
</dbReference>
<dbReference type="InterPro" id="IPR027417">
    <property type="entry name" value="P-loop_NTPase"/>
</dbReference>
<evidence type="ECO:0000256" key="26">
    <source>
        <dbReference type="SAM" id="MobiDB-lite"/>
    </source>
</evidence>
<feature type="transmembrane region" description="Helical" evidence="27">
    <location>
        <begin position="784"/>
        <end position="803"/>
    </location>
</feature>
<evidence type="ECO:0000256" key="21">
    <source>
        <dbReference type="ARBA" id="ARBA00023136"/>
    </source>
</evidence>
<dbReference type="InterPro" id="IPR005829">
    <property type="entry name" value="Sugar_transporter_CS"/>
</dbReference>
<feature type="transmembrane region" description="Helical" evidence="27">
    <location>
        <begin position="467"/>
        <end position="491"/>
    </location>
</feature>
<keyword evidence="16" id="KW-0347">Helicase</keyword>
<feature type="transmembrane region" description="Helical" evidence="27">
    <location>
        <begin position="154"/>
        <end position="174"/>
    </location>
</feature>
<feature type="domain" description="Major facilitator superfamily (MFS) profile" evidence="29">
    <location>
        <begin position="743"/>
        <end position="1158"/>
    </location>
</feature>
<evidence type="ECO:0000256" key="22">
    <source>
        <dbReference type="ARBA" id="ARBA00023242"/>
    </source>
</evidence>
<dbReference type="InterPro" id="IPR059098">
    <property type="entry name" value="WHD_MCM2"/>
</dbReference>
<name>A0AAU9X531_9CNID</name>
<dbReference type="InterPro" id="IPR031327">
    <property type="entry name" value="MCM"/>
</dbReference>
<dbReference type="InterPro" id="IPR050814">
    <property type="entry name" value="Myo-inositol_Transporter"/>
</dbReference>
<keyword evidence="31" id="KW-1185">Reference proteome</keyword>
<dbReference type="FunFam" id="2.20.28.10:FF:000002">
    <property type="entry name" value="DNA helicase"/>
    <property type="match status" value="1"/>
</dbReference>
<dbReference type="InterPro" id="IPR008045">
    <property type="entry name" value="MCM2"/>
</dbReference>
<feature type="compositionally biased region" description="Low complexity" evidence="26">
    <location>
        <begin position="1302"/>
        <end position="1312"/>
    </location>
</feature>
<feature type="transmembrane region" description="Helical" evidence="27">
    <location>
        <begin position="84"/>
        <end position="101"/>
    </location>
</feature>
<feature type="transmembrane region" description="Helical" evidence="27">
    <location>
        <begin position="315"/>
        <end position="336"/>
    </location>
</feature>
<dbReference type="Pfam" id="PF23669">
    <property type="entry name" value="WHD_MCM2"/>
    <property type="match status" value="1"/>
</dbReference>
<dbReference type="Gene3D" id="2.40.50.140">
    <property type="entry name" value="Nucleic acid-binding proteins"/>
    <property type="match status" value="1"/>
</dbReference>
<keyword evidence="10 27" id="KW-0812">Transmembrane</keyword>
<dbReference type="PRINTS" id="PR01658">
    <property type="entry name" value="MCMPROTEIN2"/>
</dbReference>
<feature type="transmembrane region" description="Helical" evidence="27">
    <location>
        <begin position="285"/>
        <end position="303"/>
    </location>
</feature>
<feature type="region of interest" description="Disordered" evidence="26">
    <location>
        <begin position="1409"/>
        <end position="1441"/>
    </location>
</feature>
<dbReference type="Pfam" id="PF14551">
    <property type="entry name" value="MCM_N"/>
    <property type="match status" value="1"/>
</dbReference>
<dbReference type="InterPro" id="IPR036259">
    <property type="entry name" value="MFS_trans_sf"/>
</dbReference>
<dbReference type="PRINTS" id="PR01657">
    <property type="entry name" value="MCMFAMILY"/>
</dbReference>
<evidence type="ECO:0000256" key="12">
    <source>
        <dbReference type="ARBA" id="ARBA00022723"/>
    </source>
</evidence>
<feature type="domain" description="Major facilitator superfamily (MFS) profile" evidence="29">
    <location>
        <begin position="161"/>
        <end position="701"/>
    </location>
</feature>
<evidence type="ECO:0000259" key="29">
    <source>
        <dbReference type="PROSITE" id="PS50850"/>
    </source>
</evidence>
<feature type="transmembrane region" description="Helical" evidence="27">
    <location>
        <begin position="1045"/>
        <end position="1064"/>
    </location>
</feature>
<dbReference type="Pfam" id="PF17855">
    <property type="entry name" value="MCM_lid"/>
    <property type="match status" value="1"/>
</dbReference>
<keyword evidence="13" id="KW-0547">Nucleotide-binding</keyword>
<feature type="transmembrane region" description="Helical" evidence="27">
    <location>
        <begin position="900"/>
        <end position="921"/>
    </location>
</feature>
<keyword evidence="17" id="KW-0862">Zinc</keyword>
<dbReference type="PROSITE" id="PS00217">
    <property type="entry name" value="SUGAR_TRANSPORT_2"/>
    <property type="match status" value="2"/>
</dbReference>
<evidence type="ECO:0000256" key="1">
    <source>
        <dbReference type="ARBA" id="ARBA00004123"/>
    </source>
</evidence>
<reference evidence="30 31" key="1">
    <citation type="submission" date="2022-05" db="EMBL/GenBank/DDBJ databases">
        <authorList>
            <consortium name="Genoscope - CEA"/>
            <person name="William W."/>
        </authorList>
    </citation>
    <scope>NUCLEOTIDE SEQUENCE [LARGE SCALE GENOMIC DNA]</scope>
</reference>
<dbReference type="Gene3D" id="2.20.28.10">
    <property type="match status" value="1"/>
</dbReference>
<organism evidence="30 31">
    <name type="scientific">Pocillopora meandrina</name>
    <dbReference type="NCBI Taxonomy" id="46732"/>
    <lineage>
        <taxon>Eukaryota</taxon>
        <taxon>Metazoa</taxon>
        <taxon>Cnidaria</taxon>
        <taxon>Anthozoa</taxon>
        <taxon>Hexacorallia</taxon>
        <taxon>Scleractinia</taxon>
        <taxon>Astrocoeniina</taxon>
        <taxon>Pocilloporidae</taxon>
        <taxon>Pocillopora</taxon>
    </lineage>
</organism>
<evidence type="ECO:0000256" key="15">
    <source>
        <dbReference type="ARBA" id="ARBA00022801"/>
    </source>
</evidence>
<dbReference type="FunFam" id="3.30.1640.10:FF:000005">
    <property type="entry name" value="DNA helicase"/>
    <property type="match status" value="1"/>
</dbReference>
<feature type="transmembrane region" description="Helical" evidence="27">
    <location>
        <begin position="985"/>
        <end position="1005"/>
    </location>
</feature>
<dbReference type="Pfam" id="PF00493">
    <property type="entry name" value="MCM"/>
    <property type="match status" value="1"/>
</dbReference>
<evidence type="ECO:0000313" key="30">
    <source>
        <dbReference type="EMBL" id="CAH3136558.1"/>
    </source>
</evidence>
<feature type="transmembrane region" description="Helical" evidence="27">
    <location>
        <begin position="1070"/>
        <end position="1091"/>
    </location>
</feature>
<feature type="transmembrane region" description="Helical" evidence="27">
    <location>
        <begin position="679"/>
        <end position="696"/>
    </location>
</feature>
<feature type="compositionally biased region" description="Acidic residues" evidence="26">
    <location>
        <begin position="1342"/>
        <end position="1352"/>
    </location>
</feature>
<gene>
    <name evidence="30" type="ORF">PMEA_00017803</name>
</gene>
<evidence type="ECO:0000256" key="19">
    <source>
        <dbReference type="ARBA" id="ARBA00022989"/>
    </source>
</evidence>
<feature type="transmembrane region" description="Helical" evidence="27">
    <location>
        <begin position="194"/>
        <end position="215"/>
    </location>
</feature>
<keyword evidence="21 27" id="KW-0472">Membrane</keyword>
<sequence length="2182" mass="242175">MESSSKAKRRIPVCVYIFTFFAAIGGFEMGYNFSVVSGAMILVKQEFHLSTFWQELIVSVAIGTAIVGALLGGFVNQRCGRKPMLLACAMVLTVGAVVEAIATSRNVLLIGRLIVGFGIGNVMHMEQLKRNQTLGKSIEQKSLMKSSSEAKQRIPACVYIFTFFAAIGGFEIGYNFSVVSGTMILVKEEFHLSTFWQVLIVSVAIGTAIMGALLGGFVNQRCGRKPMLVVCAMVLTVRAVVEAIATPIESQSPFKCSVLFFTGGVSVTVPVYIAETAPSDIRGGLVTANNIFITGGQFIAAVVDGVFSPYKRTGWRFMLGLAAIPSIVMFFGCLVLPESPSWLLSRGFSQEAKKVLVKLRGTDDVNDELLAIQTIFKEDESLHKTSKWVDSEGKYGRWKLRLFLFLFLESFSFSQSTTFQMVATKSTRRALLVGCMLQVIQQFSGIDSIMYYNATIIQMSGIQGDQLAIWLAAVVAFGNFAFTIIGVFLVEKLGRRKLLLGSLAGVSLSLFLLGGAFYMAKQHDTVITFHEKTPSEVNSNKCSATGYCLDCLTENCGFCFAKDSANNPINGSCVPINVSSSDNKAAFGRCSRKDHSVTWSYQACPYKYSWLAIVALVLYISAFAPGLGSMPWTINSEIYPLWARSTGNAFATATYWTCNLVISMTFLPLTEWITRHGAFWLYGGISVFGCPSWLVSRGACEHAREVLVRIRGTANVDEELQAIQTVCKEQESYDKKSRFYGMLTTSSTRKALLVGCVLVSMQDLSGINLILMQEFHLSTFWQELIVSVAIGTAIVGALLGGFVNQRCGRKPTLLACAMVLTIGAVVEAIATSRNVLLIGRLIVGFGIGGVSMTVPVYIAEIAPWSIRGRLVYVHYLFLAGAELTAAIIDGIFSPYKKTGWRFMFGLAALPSAIMFVGCLWLPESPSWLVSQGACEHAREVLVRIRGTSDVNEELQAVKSVCKEQESYDNKSRFYEMLTTSTTRKALLVGSMLVSMQDLSGINLILQKFHLSTFWQELIVSVAIGTAIVGALLGGFVNQRCGRKPMLLACAMVLTVGAVVEAIATSRNVLLIGRLIVGFGIGGVSITVPVYIAEIAPWSIRGRLVSVHYLFLTGAELTAAIIDGIFSPYKKTGWRFMFGLAALPSAIMFVGCLWLPESPSWLVSRGACEHAREVLVRIRGTSDVNEELQAVKSICKEQESYDEKSKLSLLFLGRFYEMLTTSSTRKALLVGCMLVSMQDLSGINLILFYCATILQMSGVQGDRPALWLAVVIYFGNFTFPLIGLYLVEKVGRRKLLLGSLAGESSSSIGVPSSPHRADGLTSSPGRDLPPFEDETDAVLGNDDVGEEEEGEELFGDRMEQDYRPIPALDVYDPAALDDEDFDEMTPEARQEAERLMRKRDREEAAARGRLHRGLLYDETDEEDEEQPRRRRRLAERAADGDMQDEDELIESIENLEDMKGHSVREWVSMQAPRLEIKNRFKQFLRSFVDDQGKSVYREKISQMCEANKQSLVIDYNILANEQQVLAYFLPEAPSEVLQIFDEGAKEVVLAMFPNYDRITSDIHVRISDLPLMEELRSLRQLHVNQLIRTCGVVTSSTGILPQLSMVKYDCQKCSFILGPFYQSANQEVKPGSCPECQSRGPFEINMDQTIYQNFQKIKIQESPSKVAAGRLPRYKDVILTGDLVDSCKPGDEIELTGIYRINYDTSLNRSNGFPVFATVIEANYITKQDDKLAVTSLTDDDIKAIIELSKEERIGEKIINSIAPSIYGHDDIKRAIALLLFGGVAKDPGGKHKLRGDINILLCGDPGTAKSQFLKYVEKAAQRAVFTTGQGASAVGLTAYVQRHPVTKEWTLEAGALVLADKGVCLIDEFDKMNDADRTSIHEAMEQQSISISKAGIVTSLQARCSILAAANPIGGRYDPSMTFAENVDLTEPILSRFDILCVVKDTVDPVQDEMLARFVVNSHVKHHPNAVNSEENDDEDTEEISPLSGKETIPQEMLKKYIIYAREKINPKLHNMDQDKIAKMFAELRKESMATGSIPITVRHIESMIRMAEGHAKMHLREYVTEDDVNMAIRVMLESFIDTQKFSVMRNMRKAFSQYLAYRRDNNELLLFVLRQLAKEQYTFSRSRYRSEPDVIEIQEDEFTDRARQINITSLGSFYESPMFTSNRFIHDKKRKLIIQTL</sequence>
<evidence type="ECO:0000256" key="5">
    <source>
        <dbReference type="ARBA" id="ARBA00010992"/>
    </source>
</evidence>
<comment type="caution">
    <text evidence="30">The sequence shown here is derived from an EMBL/GenBank/DDBJ whole genome shotgun (WGS) entry which is preliminary data.</text>
</comment>
<dbReference type="SUPFAM" id="SSF52540">
    <property type="entry name" value="P-loop containing nucleoside triphosphate hydrolases"/>
    <property type="match status" value="1"/>
</dbReference>
<feature type="transmembrane region" description="Helical" evidence="27">
    <location>
        <begin position="1133"/>
        <end position="1154"/>
    </location>
</feature>
<evidence type="ECO:0000256" key="2">
    <source>
        <dbReference type="ARBA" id="ARBA00004141"/>
    </source>
</evidence>
<dbReference type="Gene3D" id="1.20.1250.20">
    <property type="entry name" value="MFS general substrate transporter like domains"/>
    <property type="match status" value="6"/>
</dbReference>
<dbReference type="Gene3D" id="3.40.50.300">
    <property type="entry name" value="P-loop containing nucleotide triphosphate hydrolases"/>
    <property type="match status" value="1"/>
</dbReference>
<dbReference type="PANTHER" id="PTHR48020:SF12">
    <property type="entry name" value="PROTON MYO-INOSITOL COTRANSPORTER"/>
    <property type="match status" value="1"/>
</dbReference>
<dbReference type="CDD" id="cd17753">
    <property type="entry name" value="MCM2"/>
    <property type="match status" value="1"/>
</dbReference>
<dbReference type="PROSITE" id="PS50850">
    <property type="entry name" value="MFS"/>
    <property type="match status" value="2"/>
</dbReference>
<feature type="transmembrane region" description="Helical" evidence="27">
    <location>
        <begin position="608"/>
        <end position="628"/>
    </location>
</feature>
<evidence type="ECO:0000256" key="18">
    <source>
        <dbReference type="ARBA" id="ARBA00022840"/>
    </source>
</evidence>
<feature type="compositionally biased region" description="Acidic residues" evidence="26">
    <location>
        <begin position="1974"/>
        <end position="1983"/>
    </location>
</feature>
<evidence type="ECO:0000256" key="14">
    <source>
        <dbReference type="ARBA" id="ARBA00022771"/>
    </source>
</evidence>
<comment type="similarity">
    <text evidence="5">Belongs to the major facilitator superfamily. Sugar transporter (TC 2.A.1.1) family.</text>
</comment>
<evidence type="ECO:0000256" key="7">
    <source>
        <dbReference type="ARBA" id="ARBA00018925"/>
    </source>
</evidence>
<evidence type="ECO:0000256" key="23">
    <source>
        <dbReference type="ARBA" id="ARBA00023306"/>
    </source>
</evidence>
<keyword evidence="12" id="KW-0479">Metal-binding</keyword>
<feature type="transmembrane region" description="Helical" evidence="27">
    <location>
        <begin position="870"/>
        <end position="888"/>
    </location>
</feature>
<dbReference type="InterPro" id="IPR012340">
    <property type="entry name" value="NA-bd_OB-fold"/>
</dbReference>
<dbReference type="Pfam" id="PF00083">
    <property type="entry name" value="Sugar_tr"/>
    <property type="match status" value="6"/>
</dbReference>
<dbReference type="FunFam" id="3.40.50.300:FF:000138">
    <property type="entry name" value="DNA helicase"/>
    <property type="match status" value="1"/>
</dbReference>
<dbReference type="PROSITE" id="PS00847">
    <property type="entry name" value="MCM_1"/>
    <property type="match status" value="1"/>
</dbReference>
<dbReference type="EMBL" id="CALNXJ010000030">
    <property type="protein sequence ID" value="CAH3136558.1"/>
    <property type="molecule type" value="Genomic_DNA"/>
</dbReference>
<dbReference type="Pfam" id="PF17207">
    <property type="entry name" value="MCM_OB"/>
    <property type="match status" value="1"/>
</dbReference>
<evidence type="ECO:0000256" key="4">
    <source>
        <dbReference type="ARBA" id="ARBA00008010"/>
    </source>
</evidence>
<evidence type="ECO:0000256" key="11">
    <source>
        <dbReference type="ARBA" id="ARBA00022705"/>
    </source>
</evidence>
<dbReference type="SUPFAM" id="SSF103473">
    <property type="entry name" value="MFS general substrate transporter"/>
    <property type="match status" value="4"/>
</dbReference>
<feature type="transmembrane region" description="Helical" evidence="27">
    <location>
        <begin position="649"/>
        <end position="667"/>
    </location>
</feature>
<dbReference type="GO" id="GO:0016324">
    <property type="term" value="C:apical plasma membrane"/>
    <property type="evidence" value="ECO:0007669"/>
    <property type="project" value="TreeGrafter"/>
</dbReference>
<feature type="transmembrane region" description="Helical" evidence="27">
    <location>
        <begin position="498"/>
        <end position="520"/>
    </location>
</feature>
<comment type="similarity">
    <text evidence="4">Belongs to the MCM family.</text>
</comment>
<dbReference type="InterPro" id="IPR001208">
    <property type="entry name" value="MCM_dom"/>
</dbReference>
<keyword evidence="19 27" id="KW-1133">Transmembrane helix</keyword>
<dbReference type="PROSITE" id="PS00216">
    <property type="entry name" value="SUGAR_TRANSPORT_1"/>
    <property type="match status" value="1"/>
</dbReference>
<feature type="transmembrane region" description="Helical" evidence="27">
    <location>
        <begin position="12"/>
        <end position="31"/>
    </location>
</feature>
<dbReference type="InterPro" id="IPR020846">
    <property type="entry name" value="MFS_dom"/>
</dbReference>
<feature type="region of interest" description="Disordered" evidence="26">
    <location>
        <begin position="1967"/>
        <end position="1988"/>
    </location>
</feature>
<proteinExistence type="inferred from homology"/>
<feature type="transmembrane region" description="Helical" evidence="27">
    <location>
        <begin position="1017"/>
        <end position="1036"/>
    </location>
</feature>
<keyword evidence="8" id="KW-0813">Transport</keyword>
<keyword evidence="14" id="KW-0863">Zinc-finger</keyword>
<evidence type="ECO:0000259" key="28">
    <source>
        <dbReference type="PROSITE" id="PS50051"/>
    </source>
</evidence>
<feature type="transmembrane region" description="Helical" evidence="27">
    <location>
        <begin position="107"/>
        <end position="124"/>
    </location>
</feature>
<dbReference type="InterPro" id="IPR041562">
    <property type="entry name" value="MCM_lid"/>
</dbReference>
<keyword evidence="9" id="KW-0158">Chromosome</keyword>
<keyword evidence="15" id="KW-0378">Hydrolase</keyword>
<dbReference type="EC" id="3.6.4.12" evidence="6"/>
<dbReference type="GO" id="GO:0003678">
    <property type="term" value="F:DNA helicase activity"/>
    <property type="evidence" value="ECO:0007669"/>
    <property type="project" value="UniProtKB-EC"/>
</dbReference>
<dbReference type="GO" id="GO:0000228">
    <property type="term" value="C:nuclear chromosome"/>
    <property type="evidence" value="ECO:0007669"/>
    <property type="project" value="UniProtKB-ARBA"/>
</dbReference>
<feature type="transmembrane region" description="Helical" evidence="27">
    <location>
        <begin position="1103"/>
        <end position="1121"/>
    </location>
</feature>
<keyword evidence="22" id="KW-0539">Nucleus</keyword>
<dbReference type="InterPro" id="IPR033762">
    <property type="entry name" value="MCM_OB"/>
</dbReference>
<feature type="transmembrane region" description="Helical" evidence="27">
    <location>
        <begin position="751"/>
        <end position="772"/>
    </location>
</feature>
<feature type="transmembrane region" description="Helical" evidence="27">
    <location>
        <begin position="812"/>
        <end position="831"/>
    </location>
</feature>
<dbReference type="InterPro" id="IPR005828">
    <property type="entry name" value="MFS_sugar_transport-like"/>
</dbReference>
<keyword evidence="18" id="KW-0067">ATP-binding</keyword>
<evidence type="ECO:0000256" key="17">
    <source>
        <dbReference type="ARBA" id="ARBA00022833"/>
    </source>
</evidence>
<evidence type="ECO:0000313" key="31">
    <source>
        <dbReference type="Proteomes" id="UP001159428"/>
    </source>
</evidence>
<evidence type="ECO:0000256" key="16">
    <source>
        <dbReference type="ARBA" id="ARBA00022806"/>
    </source>
</evidence>
<dbReference type="GO" id="GO:0008270">
    <property type="term" value="F:zinc ion binding"/>
    <property type="evidence" value="ECO:0007669"/>
    <property type="project" value="UniProtKB-KW"/>
</dbReference>
<evidence type="ECO:0000256" key="10">
    <source>
        <dbReference type="ARBA" id="ARBA00022692"/>
    </source>
</evidence>
<accession>A0AAU9X531</accession>
<evidence type="ECO:0000256" key="8">
    <source>
        <dbReference type="ARBA" id="ARBA00022448"/>
    </source>
</evidence>
<keyword evidence="20" id="KW-0238">DNA-binding</keyword>
<evidence type="ECO:0000256" key="20">
    <source>
        <dbReference type="ARBA" id="ARBA00023125"/>
    </source>
</evidence>
<dbReference type="GO" id="GO:0003677">
    <property type="term" value="F:DNA binding"/>
    <property type="evidence" value="ECO:0007669"/>
    <property type="project" value="UniProtKB-KW"/>
</dbReference>
<evidence type="ECO:0000256" key="13">
    <source>
        <dbReference type="ARBA" id="ARBA00022741"/>
    </source>
</evidence>
<keyword evidence="11" id="KW-0235">DNA replication</keyword>
<dbReference type="GO" id="GO:0006270">
    <property type="term" value="P:DNA replication initiation"/>
    <property type="evidence" value="ECO:0007669"/>
    <property type="project" value="InterPro"/>
</dbReference>
<dbReference type="PROSITE" id="PS50051">
    <property type="entry name" value="MCM_2"/>
    <property type="match status" value="1"/>
</dbReference>
<comment type="subcellular location">
    <subcellularLocation>
        <location evidence="3">Chromosome</location>
    </subcellularLocation>
    <subcellularLocation>
        <location evidence="2">Membrane</location>
        <topology evidence="2">Multi-pass membrane protein</topology>
    </subcellularLocation>
    <subcellularLocation>
        <location evidence="1">Nucleus</location>
    </subcellularLocation>
</comment>
<evidence type="ECO:0000256" key="6">
    <source>
        <dbReference type="ARBA" id="ARBA00012551"/>
    </source>
</evidence>
<dbReference type="GO" id="GO:0005366">
    <property type="term" value="F:myo-inositol:proton symporter activity"/>
    <property type="evidence" value="ECO:0007669"/>
    <property type="project" value="TreeGrafter"/>
</dbReference>
<evidence type="ECO:0000256" key="25">
    <source>
        <dbReference type="ARBA" id="ARBA00074927"/>
    </source>
</evidence>
<dbReference type="SMART" id="SM00350">
    <property type="entry name" value="MCM"/>
    <property type="match status" value="1"/>
</dbReference>
<dbReference type="GO" id="GO:0016787">
    <property type="term" value="F:hydrolase activity"/>
    <property type="evidence" value="ECO:0007669"/>
    <property type="project" value="UniProtKB-KW"/>
</dbReference>
<evidence type="ECO:0000256" key="9">
    <source>
        <dbReference type="ARBA" id="ARBA00022454"/>
    </source>
</evidence>
<dbReference type="Pfam" id="PF12619">
    <property type="entry name" value="MCM2_N"/>
    <property type="match status" value="1"/>
</dbReference>
<dbReference type="Proteomes" id="UP001159428">
    <property type="component" value="Unassembled WGS sequence"/>
</dbReference>
<dbReference type="InterPro" id="IPR018525">
    <property type="entry name" value="MCM_CS"/>
</dbReference>
<feature type="transmembrane region" description="Helical" evidence="27">
    <location>
        <begin position="837"/>
        <end position="858"/>
    </location>
</feature>
<feature type="transmembrane region" description="Helical" evidence="27">
    <location>
        <begin position="1265"/>
        <end position="1286"/>
    </location>
</feature>
<comment type="catalytic activity">
    <reaction evidence="24">
        <text>ATP + H2O = ADP + phosphate + H(+)</text>
        <dbReference type="Rhea" id="RHEA:13065"/>
        <dbReference type="ChEBI" id="CHEBI:15377"/>
        <dbReference type="ChEBI" id="CHEBI:15378"/>
        <dbReference type="ChEBI" id="CHEBI:30616"/>
        <dbReference type="ChEBI" id="CHEBI:43474"/>
        <dbReference type="ChEBI" id="CHEBI:456216"/>
        <dbReference type="EC" id="3.6.4.12"/>
    </reaction>
    <physiologicalReaction direction="left-to-right" evidence="24">
        <dbReference type="Rhea" id="RHEA:13066"/>
    </physiologicalReaction>
</comment>
<dbReference type="SUPFAM" id="SSF50249">
    <property type="entry name" value="Nucleic acid-binding proteins"/>
    <property type="match status" value="1"/>
</dbReference>
<feature type="region of interest" description="Disordered" evidence="26">
    <location>
        <begin position="1302"/>
        <end position="1358"/>
    </location>
</feature>
<keyword evidence="23" id="KW-0131">Cell cycle</keyword>